<reference evidence="5" key="1">
    <citation type="submission" date="2021-01" db="EMBL/GenBank/DDBJ databases">
        <title>Whole genome shotgun sequence of Actinoplanes tereljensis NBRC 105297.</title>
        <authorList>
            <person name="Komaki H."/>
            <person name="Tamura T."/>
        </authorList>
    </citation>
    <scope>NUCLEOTIDE SEQUENCE</scope>
    <source>
        <strain evidence="5">NBRC 105297</strain>
    </source>
</reference>
<dbReference type="GO" id="GO:1901137">
    <property type="term" value="P:carbohydrate derivative biosynthetic process"/>
    <property type="evidence" value="ECO:0007669"/>
    <property type="project" value="UniProtKB-ARBA"/>
</dbReference>
<evidence type="ECO:0008006" key="7">
    <source>
        <dbReference type="Google" id="ProtNLM"/>
    </source>
</evidence>
<dbReference type="EMBL" id="BOMY01000020">
    <property type="protein sequence ID" value="GIF20112.1"/>
    <property type="molecule type" value="Genomic_DNA"/>
</dbReference>
<evidence type="ECO:0000259" key="4">
    <source>
        <dbReference type="Pfam" id="PF13439"/>
    </source>
</evidence>
<sequence>MRPIVNGRPRRDADIVHVHTTGPYAAVLLLTGRGAKVASAHVVPDSLRGSIVGARILRRLIRAYLTWFYNRADLVIAVSEAVQADLTAMQIKTPIKIIPNWVRVTEARQSPSLRASLGLGESDVLVVSVGQMQPRKGVTGFLAAARALPQLQFLWVGDAIFGPASSGRITLRRALASAPPNVRWAGQVPRERVYDFLAAADIYLSLSEHETFGLAVLEAASFGCPLVLADLPVFRTTYGDAAQYSPPGGPAPLLSALAGSAAERRQWGARAAGAARKYDAESGGEQLLAAYRRLLSR</sequence>
<dbReference type="Proteomes" id="UP000623608">
    <property type="component" value="Unassembled WGS sequence"/>
</dbReference>
<feature type="domain" description="Glycosyl transferase family 1" evidence="3">
    <location>
        <begin position="112"/>
        <end position="240"/>
    </location>
</feature>
<feature type="domain" description="Glycosyltransferase subfamily 4-like N-terminal" evidence="4">
    <location>
        <begin position="10"/>
        <end position="104"/>
    </location>
</feature>
<name>A0A919NM37_9ACTN</name>
<dbReference type="PANTHER" id="PTHR45947:SF3">
    <property type="entry name" value="SULFOQUINOVOSYL TRANSFERASE SQD2"/>
    <property type="match status" value="1"/>
</dbReference>
<evidence type="ECO:0000256" key="2">
    <source>
        <dbReference type="ARBA" id="ARBA00022679"/>
    </source>
</evidence>
<dbReference type="GO" id="GO:0016757">
    <property type="term" value="F:glycosyltransferase activity"/>
    <property type="evidence" value="ECO:0007669"/>
    <property type="project" value="UniProtKB-KW"/>
</dbReference>
<evidence type="ECO:0000259" key="3">
    <source>
        <dbReference type="Pfam" id="PF00534"/>
    </source>
</evidence>
<dbReference type="Pfam" id="PF13439">
    <property type="entry name" value="Glyco_transf_4"/>
    <property type="match status" value="1"/>
</dbReference>
<dbReference type="PANTHER" id="PTHR45947">
    <property type="entry name" value="SULFOQUINOVOSYL TRANSFERASE SQD2"/>
    <property type="match status" value="1"/>
</dbReference>
<gene>
    <name evidence="5" type="ORF">Ate02nite_28420</name>
</gene>
<dbReference type="SUPFAM" id="SSF53756">
    <property type="entry name" value="UDP-Glycosyltransferase/glycogen phosphorylase"/>
    <property type="match status" value="1"/>
</dbReference>
<evidence type="ECO:0000313" key="5">
    <source>
        <dbReference type="EMBL" id="GIF20112.1"/>
    </source>
</evidence>
<dbReference type="AlphaFoldDB" id="A0A919NM37"/>
<keyword evidence="2" id="KW-0808">Transferase</keyword>
<protein>
    <recommendedName>
        <fullName evidence="7">Glycosyltransferase</fullName>
    </recommendedName>
</protein>
<dbReference type="Pfam" id="PF00534">
    <property type="entry name" value="Glycos_transf_1"/>
    <property type="match status" value="1"/>
</dbReference>
<dbReference type="CDD" id="cd03801">
    <property type="entry name" value="GT4_PimA-like"/>
    <property type="match status" value="1"/>
</dbReference>
<dbReference type="Gene3D" id="3.40.50.2000">
    <property type="entry name" value="Glycogen Phosphorylase B"/>
    <property type="match status" value="2"/>
</dbReference>
<organism evidence="5 6">
    <name type="scientific">Paractinoplanes tereljensis</name>
    <dbReference type="NCBI Taxonomy" id="571912"/>
    <lineage>
        <taxon>Bacteria</taxon>
        <taxon>Bacillati</taxon>
        <taxon>Actinomycetota</taxon>
        <taxon>Actinomycetes</taxon>
        <taxon>Micromonosporales</taxon>
        <taxon>Micromonosporaceae</taxon>
        <taxon>Paractinoplanes</taxon>
    </lineage>
</organism>
<evidence type="ECO:0000256" key="1">
    <source>
        <dbReference type="ARBA" id="ARBA00022676"/>
    </source>
</evidence>
<dbReference type="InterPro" id="IPR050194">
    <property type="entry name" value="Glycosyltransferase_grp1"/>
</dbReference>
<comment type="caution">
    <text evidence="5">The sequence shown here is derived from an EMBL/GenBank/DDBJ whole genome shotgun (WGS) entry which is preliminary data.</text>
</comment>
<keyword evidence="6" id="KW-1185">Reference proteome</keyword>
<dbReference type="InterPro" id="IPR028098">
    <property type="entry name" value="Glyco_trans_4-like_N"/>
</dbReference>
<accession>A0A919NM37</accession>
<dbReference type="InterPro" id="IPR001296">
    <property type="entry name" value="Glyco_trans_1"/>
</dbReference>
<evidence type="ECO:0000313" key="6">
    <source>
        <dbReference type="Proteomes" id="UP000623608"/>
    </source>
</evidence>
<proteinExistence type="predicted"/>
<keyword evidence="1" id="KW-0328">Glycosyltransferase</keyword>